<evidence type="ECO:0000313" key="11">
    <source>
        <dbReference type="Proteomes" id="UP000479000"/>
    </source>
</evidence>
<accession>A0A6H5GRI0</accession>
<evidence type="ECO:0000256" key="2">
    <source>
        <dbReference type="ARBA" id="ARBA00022441"/>
    </source>
</evidence>
<gene>
    <name evidence="10" type="ORF">NTEN_LOCUS11913</name>
</gene>
<proteinExistence type="predicted"/>
<dbReference type="Pfam" id="PF13854">
    <property type="entry name" value="Kelch_HCF"/>
    <property type="match status" value="1"/>
</dbReference>
<dbReference type="GO" id="GO:0035097">
    <property type="term" value="C:histone methyltransferase complex"/>
    <property type="evidence" value="ECO:0007669"/>
    <property type="project" value="TreeGrafter"/>
</dbReference>
<evidence type="ECO:0000256" key="3">
    <source>
        <dbReference type="ARBA" id="ARBA00022553"/>
    </source>
</evidence>
<dbReference type="GO" id="GO:0006338">
    <property type="term" value="P:chromatin remodeling"/>
    <property type="evidence" value="ECO:0007669"/>
    <property type="project" value="TreeGrafter"/>
</dbReference>
<dbReference type="FunFam" id="2.120.10.80:FF:000008">
    <property type="entry name" value="host cell factor 1 isoform X1"/>
    <property type="match status" value="1"/>
</dbReference>
<keyword evidence="5" id="KW-0068">Autocatalytic cleavage</keyword>
<evidence type="ECO:0000256" key="8">
    <source>
        <dbReference type="SAM" id="MobiDB-lite"/>
    </source>
</evidence>
<dbReference type="Gene3D" id="2.60.40.10">
    <property type="entry name" value="Immunoglobulins"/>
    <property type="match status" value="1"/>
</dbReference>
<dbReference type="SUPFAM" id="SSF117281">
    <property type="entry name" value="Kelch motif"/>
    <property type="match status" value="1"/>
</dbReference>
<dbReference type="AlphaFoldDB" id="A0A6H5GRI0"/>
<dbReference type="CDD" id="cd00063">
    <property type="entry name" value="FN3"/>
    <property type="match status" value="1"/>
</dbReference>
<dbReference type="InterPro" id="IPR015915">
    <property type="entry name" value="Kelch-typ_b-propeller"/>
</dbReference>
<dbReference type="InterPro" id="IPR043536">
    <property type="entry name" value="HCF1/2"/>
</dbReference>
<organism evidence="10 11">
    <name type="scientific">Nesidiocoris tenuis</name>
    <dbReference type="NCBI Taxonomy" id="355587"/>
    <lineage>
        <taxon>Eukaryota</taxon>
        <taxon>Metazoa</taxon>
        <taxon>Ecdysozoa</taxon>
        <taxon>Arthropoda</taxon>
        <taxon>Hexapoda</taxon>
        <taxon>Insecta</taxon>
        <taxon>Pterygota</taxon>
        <taxon>Neoptera</taxon>
        <taxon>Paraneoptera</taxon>
        <taxon>Hemiptera</taxon>
        <taxon>Heteroptera</taxon>
        <taxon>Panheteroptera</taxon>
        <taxon>Cimicomorpha</taxon>
        <taxon>Miridae</taxon>
        <taxon>Dicyphina</taxon>
        <taxon>Nesidiocoris</taxon>
    </lineage>
</organism>
<evidence type="ECO:0000256" key="1">
    <source>
        <dbReference type="ARBA" id="ARBA00004123"/>
    </source>
</evidence>
<feature type="region of interest" description="Disordered" evidence="8">
    <location>
        <begin position="1"/>
        <end position="23"/>
    </location>
</feature>
<name>A0A6H5GRI0_9HEMI</name>
<keyword evidence="3" id="KW-0597">Phosphoprotein</keyword>
<dbReference type="PANTHER" id="PTHR46003">
    <property type="entry name" value="HOST CELL FACTOR"/>
    <property type="match status" value="1"/>
</dbReference>
<dbReference type="Proteomes" id="UP000479000">
    <property type="component" value="Unassembled WGS sequence"/>
</dbReference>
<dbReference type="EMBL" id="CADCXU010017655">
    <property type="protein sequence ID" value="CAB0006436.1"/>
    <property type="molecule type" value="Genomic_DNA"/>
</dbReference>
<reference evidence="10 11" key="1">
    <citation type="submission" date="2020-02" db="EMBL/GenBank/DDBJ databases">
        <authorList>
            <person name="Ferguson B K."/>
        </authorList>
    </citation>
    <scope>NUCLEOTIDE SEQUENCE [LARGE SCALE GENOMIC DNA]</scope>
</reference>
<keyword evidence="2" id="KW-0880">Kelch repeat</keyword>
<keyword evidence="7" id="KW-0131">Cell cycle</keyword>
<keyword evidence="11" id="KW-1185">Reference proteome</keyword>
<dbReference type="SUPFAM" id="SSF49265">
    <property type="entry name" value="Fibronectin type III"/>
    <property type="match status" value="1"/>
</dbReference>
<sequence length="953" mass="101711">MAAPIFTWKKVSDSSGPQPRPRHGHRAVAIKDLLIVFGGGNEGIVDELHVYNTAINQWFIPSMKGDIPPGCAAYGFVVEGTRMLVFGGMLEYGKYSNELYELQASRWEWKRLRPRPPRFSPPPCPRLGHSFTLVGNKVFMFGGLASDSKDGETTNDVSVKYMNDLYTLELRANGITQWEMPHTFGIVPPPRESHSAVAHTDSLGNTKLIIYGGMSGCRLGDLWILDINSMTWNKPEVDGPPPLPRSLHSANIIGDKMYVFGGWVPLVLEDVKIATHEKEWKCTNQLACLNLNTLKWEELSKDSAEGNMPRARAGHCAVVVHSRIYIWSGRDGYRKAWNNQVCCKDMWYLEVEKPGIAGKVQLIKAGTNVVEVCWPGVPMADSYALQIQKYTLPPPSPKPATPQKQKVDAAPVSPTPVTPAASTAAPVSLSTATSTTSTLLSLSPTPIAVAVSSSAVTAPKTSPVTSVTPRPVVVKQVAGQVTGRQLIRPQLKTVSAMGTSPKMITTPTSVAAVRTTSSGQQRQMLVLKPNSQGSPQIVTLVKTSQGMTTVPRSKGSIVLADQSGSGSPVAKGIPQGATIVKLVTSQGSNPKVINTIKTVPSTLSTVSVTKALASTVGAKQQTIVVSKPGVGMSKPQYIVVTTGSALRTVQTPPIQKLAGTDANGGVRMVMASQSSTSSAVGKPISISVPSGVKTVTLKGASSFGSASQILQLANAQGLKNFKVQVGGKTMTIVPNTPIKAATGAEPAVSGSATQIAGRLAVVSSKPATPTQAATSTTPESSAPQSVKSEPGETEVKTAGPPEPPVNVKISKTVDGALISWSPPPKGSTPTNYKVTLAMMDRDKSKPNPRIEFVTVYNGEMTKTTIPQATLDDATIHSLDKPAIILRIAAGNELGYGPASQIRWIQEPTVIFLNSQRVMSFFLTQTLFFRRFESRLAVDSICSFYSTGEQGYWR</sequence>
<feature type="domain" description="Host cell factor Kelch-repeats" evidence="9">
    <location>
        <begin position="7"/>
        <end position="350"/>
    </location>
</feature>
<protein>
    <recommendedName>
        <fullName evidence="9">Host cell factor Kelch-repeats domain-containing protein</fullName>
    </recommendedName>
</protein>
<feature type="compositionally biased region" description="Low complexity" evidence="8">
    <location>
        <begin position="401"/>
        <end position="412"/>
    </location>
</feature>
<dbReference type="Gene3D" id="6.10.250.2590">
    <property type="match status" value="1"/>
</dbReference>
<dbReference type="InterPro" id="IPR036116">
    <property type="entry name" value="FN3_sf"/>
</dbReference>
<evidence type="ECO:0000256" key="7">
    <source>
        <dbReference type="ARBA" id="ARBA00023306"/>
    </source>
</evidence>
<feature type="compositionally biased region" description="Low complexity" evidence="8">
    <location>
        <begin position="766"/>
        <end position="785"/>
    </location>
</feature>
<evidence type="ECO:0000256" key="4">
    <source>
        <dbReference type="ARBA" id="ARBA00022737"/>
    </source>
</evidence>
<dbReference type="OrthoDB" id="10001928at2759"/>
<feature type="region of interest" description="Disordered" evidence="8">
    <location>
        <begin position="394"/>
        <end position="428"/>
    </location>
</feature>
<dbReference type="InterPro" id="IPR059124">
    <property type="entry name" value="Kelch_HCF"/>
</dbReference>
<feature type="compositionally biased region" description="Low complexity" evidence="8">
    <location>
        <begin position="418"/>
        <end position="428"/>
    </location>
</feature>
<dbReference type="InterPro" id="IPR013783">
    <property type="entry name" value="Ig-like_fold"/>
</dbReference>
<comment type="subcellular location">
    <subcellularLocation>
        <location evidence="1">Nucleus</location>
    </subcellularLocation>
</comment>
<evidence type="ECO:0000256" key="5">
    <source>
        <dbReference type="ARBA" id="ARBA00022813"/>
    </source>
</evidence>
<dbReference type="FunFam" id="2.120.10.80:FF:000015">
    <property type="entry name" value="host cell factor 1 isoform X1"/>
    <property type="match status" value="1"/>
</dbReference>
<evidence type="ECO:0000313" key="10">
    <source>
        <dbReference type="EMBL" id="CAB0006436.1"/>
    </source>
</evidence>
<dbReference type="PANTHER" id="PTHR46003:SF1">
    <property type="entry name" value="HOST CELL FACTOR"/>
    <property type="match status" value="1"/>
</dbReference>
<dbReference type="GO" id="GO:0003713">
    <property type="term" value="F:transcription coactivator activity"/>
    <property type="evidence" value="ECO:0007669"/>
    <property type="project" value="TreeGrafter"/>
</dbReference>
<keyword evidence="6" id="KW-0539">Nucleus</keyword>
<evidence type="ECO:0000256" key="6">
    <source>
        <dbReference type="ARBA" id="ARBA00023242"/>
    </source>
</evidence>
<feature type="region of interest" description="Disordered" evidence="8">
    <location>
        <begin position="766"/>
        <end position="807"/>
    </location>
</feature>
<keyword evidence="4" id="KW-0677">Repeat</keyword>
<dbReference type="Gene3D" id="2.120.10.80">
    <property type="entry name" value="Kelch-type beta propeller"/>
    <property type="match status" value="3"/>
</dbReference>
<evidence type="ECO:0000259" key="9">
    <source>
        <dbReference type="Pfam" id="PF13854"/>
    </source>
</evidence>
<dbReference type="InterPro" id="IPR003961">
    <property type="entry name" value="FN3_dom"/>
</dbReference>